<reference evidence="3 4" key="2">
    <citation type="submission" date="2018-11" db="EMBL/GenBank/DDBJ databases">
        <authorList>
            <consortium name="Pathogen Informatics"/>
        </authorList>
    </citation>
    <scope>NUCLEOTIDE SEQUENCE [LARGE SCALE GENOMIC DNA]</scope>
</reference>
<keyword evidence="4" id="KW-1185">Reference proteome</keyword>
<name>A0A183VEM5_TOXCA</name>
<dbReference type="GO" id="GO:0006397">
    <property type="term" value="P:mRNA processing"/>
    <property type="evidence" value="ECO:0007669"/>
    <property type="project" value="InterPro"/>
</dbReference>
<dbReference type="PROSITE" id="PS50174">
    <property type="entry name" value="G_PATCH"/>
    <property type="match status" value="1"/>
</dbReference>
<dbReference type="Pfam" id="PF26093">
    <property type="entry name" value="HTH_TGH"/>
    <property type="match status" value="1"/>
</dbReference>
<dbReference type="GO" id="GO:0005634">
    <property type="term" value="C:nucleus"/>
    <property type="evidence" value="ECO:0007669"/>
    <property type="project" value="TreeGrafter"/>
</dbReference>
<dbReference type="WBParaSite" id="TCNE_0001919901-mRNA-1">
    <property type="protein sequence ID" value="TCNE_0001919901-mRNA-1"/>
    <property type="gene ID" value="TCNE_0001919901"/>
</dbReference>
<dbReference type="Proteomes" id="UP000050794">
    <property type="component" value="Unassembled WGS sequence"/>
</dbReference>
<dbReference type="InterPro" id="IPR011666">
    <property type="entry name" value="DUF1604"/>
</dbReference>
<dbReference type="PANTHER" id="PTHR13384:SF19">
    <property type="entry name" value="G PATCH DOMAIN-CONTAINING PROTEIN 1"/>
    <property type="match status" value="1"/>
</dbReference>
<dbReference type="Pfam" id="PF01585">
    <property type="entry name" value="G-patch"/>
    <property type="match status" value="1"/>
</dbReference>
<evidence type="ECO:0000256" key="1">
    <source>
        <dbReference type="ARBA" id="ARBA00008600"/>
    </source>
</evidence>
<gene>
    <name evidence="3" type="ORF">TCNE_LOCUS19195</name>
</gene>
<reference evidence="5" key="1">
    <citation type="submission" date="2016-06" db="UniProtKB">
        <authorList>
            <consortium name="WormBaseParasite"/>
        </authorList>
    </citation>
    <scope>IDENTIFICATION</scope>
</reference>
<sequence>SLTNKVFKGWQPRQFRSSQNERVEQFKQTAEDFMDEEDMGEFGIASRRMHASLDEAPQRGSHRLAWERADHSALAASLASRIESLVRPVRSRMIQSRIASASFALTQRFIYRESMGVRLLKKMGWREGEGIGAKMSRRAIEKRKQNELRAQGLVGKFNEEAVREAEEMAPGFQFAPEDVISNFFHSRNGTRGLGYEGLHRSDVLSERYGMREAALKTKDKSKGIRGQAFGVGAFEDDDESIYTNYDLSQYDFAIGGSDAPSTSAYSYDLTFVMAEKRQGAPPFFDPPRLPNFFRPVHHPIPFDVSSLPEAIKKFGEKMTHVQRAKFLGEREENGVVTVTGDEDRKRLAARASSSAGPEKDFDENIFEDEPMKQTRFRQYVHYLKRGLSFPQPLEMTSVEWERELAEFQRVLPPYLRSLLPEVKARQMPLANADLAAPIAQILKSKFTPSSGGHSDRKKNVKDEDRLMAVRMKMFGEMTRQSHEWHPARQLSKRFNVPDPYPSSTLVGVPHLQVGI</sequence>
<dbReference type="GO" id="GO:0003723">
    <property type="term" value="F:RNA binding"/>
    <property type="evidence" value="ECO:0007669"/>
    <property type="project" value="TreeGrafter"/>
</dbReference>
<evidence type="ECO:0000259" key="2">
    <source>
        <dbReference type="PROSITE" id="PS50174"/>
    </source>
</evidence>
<evidence type="ECO:0000313" key="4">
    <source>
        <dbReference type="Proteomes" id="UP000050794"/>
    </source>
</evidence>
<proteinExistence type="inferred from homology"/>
<dbReference type="AlphaFoldDB" id="A0A183VEM5"/>
<evidence type="ECO:0000313" key="5">
    <source>
        <dbReference type="WBParaSite" id="TCNE_0001919901-mRNA-1"/>
    </source>
</evidence>
<comment type="similarity">
    <text evidence="1">Belongs to the GPATCH1 family.</text>
</comment>
<organism evidence="4 5">
    <name type="scientific">Toxocara canis</name>
    <name type="common">Canine roundworm</name>
    <dbReference type="NCBI Taxonomy" id="6265"/>
    <lineage>
        <taxon>Eukaryota</taxon>
        <taxon>Metazoa</taxon>
        <taxon>Ecdysozoa</taxon>
        <taxon>Nematoda</taxon>
        <taxon>Chromadorea</taxon>
        <taxon>Rhabditida</taxon>
        <taxon>Spirurina</taxon>
        <taxon>Ascaridomorpha</taxon>
        <taxon>Ascaridoidea</taxon>
        <taxon>Toxocaridae</taxon>
        <taxon>Toxocara</taxon>
    </lineage>
</organism>
<dbReference type="EMBL" id="UYWY01026536">
    <property type="protein sequence ID" value="VDM50516.1"/>
    <property type="molecule type" value="Genomic_DNA"/>
</dbReference>
<feature type="domain" description="G-patch" evidence="2">
    <location>
        <begin position="112"/>
        <end position="132"/>
    </location>
</feature>
<accession>A0A183VEM5</accession>
<dbReference type="InterPro" id="IPR000467">
    <property type="entry name" value="G_patch_dom"/>
</dbReference>
<protein>
    <submittedName>
        <fullName evidence="5">G-patch domain-containing protein</fullName>
    </submittedName>
</protein>
<dbReference type="Pfam" id="PF07713">
    <property type="entry name" value="DUF1604"/>
    <property type="match status" value="1"/>
</dbReference>
<evidence type="ECO:0000313" key="3">
    <source>
        <dbReference type="EMBL" id="VDM50516.1"/>
    </source>
</evidence>
<dbReference type="PANTHER" id="PTHR13384">
    <property type="entry name" value="G PATCH DOMAIN-CONTAINING PROTEIN 1"/>
    <property type="match status" value="1"/>
</dbReference>